<dbReference type="PANTHER" id="PTHR46647">
    <property type="entry name" value="RAB9 EFFECTOR PROTEIN WITH KELCH MOTIFS"/>
    <property type="match status" value="1"/>
</dbReference>
<organism evidence="5 6">
    <name type="scientific">Brachionus plicatilis</name>
    <name type="common">Marine rotifer</name>
    <name type="synonym">Brachionus muelleri</name>
    <dbReference type="NCBI Taxonomy" id="10195"/>
    <lineage>
        <taxon>Eukaryota</taxon>
        <taxon>Metazoa</taxon>
        <taxon>Spiralia</taxon>
        <taxon>Gnathifera</taxon>
        <taxon>Rotifera</taxon>
        <taxon>Eurotatoria</taxon>
        <taxon>Monogononta</taxon>
        <taxon>Pseudotrocha</taxon>
        <taxon>Ploima</taxon>
        <taxon>Brachionidae</taxon>
        <taxon>Brachionus</taxon>
    </lineage>
</organism>
<keyword evidence="1" id="KW-0880">Kelch repeat</keyword>
<evidence type="ECO:0000256" key="2">
    <source>
        <dbReference type="ARBA" id="ARBA00022737"/>
    </source>
</evidence>
<keyword evidence="2" id="KW-0677">Repeat</keyword>
<reference evidence="5 6" key="1">
    <citation type="journal article" date="2018" name="Sci. Rep.">
        <title>Genomic signatures of local adaptation to the degree of environmental predictability in rotifers.</title>
        <authorList>
            <person name="Franch-Gras L."/>
            <person name="Hahn C."/>
            <person name="Garcia-Roger E.M."/>
            <person name="Carmona M.J."/>
            <person name="Serra M."/>
            <person name="Gomez A."/>
        </authorList>
    </citation>
    <scope>NUCLEOTIDE SEQUENCE [LARGE SCALE GENOMIC DNA]</scope>
    <source>
        <strain evidence="5">HYR1</strain>
    </source>
</reference>
<dbReference type="PANTHER" id="PTHR46647:SF1">
    <property type="entry name" value="RAB9 EFFECTOR PROTEIN WITH KELCH MOTIFS"/>
    <property type="match status" value="1"/>
</dbReference>
<dbReference type="Proteomes" id="UP000276133">
    <property type="component" value="Unassembled WGS sequence"/>
</dbReference>
<dbReference type="STRING" id="10195.A0A3M7SVV3"/>
<evidence type="ECO:0000313" key="5">
    <source>
        <dbReference type="EMBL" id="RNA39815.1"/>
    </source>
</evidence>
<dbReference type="Pfam" id="PF24681">
    <property type="entry name" value="Kelch_KLHDC2_KLHL20_DRC7"/>
    <property type="match status" value="1"/>
</dbReference>
<dbReference type="InterPro" id="IPR011498">
    <property type="entry name" value="Kelch_2"/>
</dbReference>
<comment type="caution">
    <text evidence="5">The sequence shown here is derived from an EMBL/GenBank/DDBJ whole genome shotgun (WGS) entry which is preliminary data.</text>
</comment>
<evidence type="ECO:0000313" key="6">
    <source>
        <dbReference type="Proteomes" id="UP000276133"/>
    </source>
</evidence>
<dbReference type="Gene3D" id="2.120.10.80">
    <property type="entry name" value="Kelch-type beta propeller"/>
    <property type="match status" value="2"/>
</dbReference>
<evidence type="ECO:0000256" key="1">
    <source>
        <dbReference type="ARBA" id="ARBA00022441"/>
    </source>
</evidence>
<proteinExistence type="predicted"/>
<dbReference type="InterPro" id="IPR052124">
    <property type="entry name" value="Rab9_kelch_effector"/>
</dbReference>
<protein>
    <recommendedName>
        <fullName evidence="4">Rab9 effector protein with kelch motifs</fullName>
    </recommendedName>
</protein>
<accession>A0A3M7SVV3</accession>
<evidence type="ECO:0000256" key="3">
    <source>
        <dbReference type="ARBA" id="ARBA00037224"/>
    </source>
</evidence>
<dbReference type="Pfam" id="PF07646">
    <property type="entry name" value="Kelch_2"/>
    <property type="match status" value="1"/>
</dbReference>
<evidence type="ECO:0000256" key="4">
    <source>
        <dbReference type="ARBA" id="ARBA00039295"/>
    </source>
</evidence>
<keyword evidence="6" id="KW-1185">Reference proteome</keyword>
<sequence length="345" mass="38978">MELHPIFDENSQISKNLWYAVSAVGESPLMRVGHTIVHKRTSQESKGKFFIIGGANPSNSFNDAYILDMDILSWDKFDEDNENFSKGRYEHSCLLLDNSIFIFAGSNEDGSLNDILKFDTENNKIEKIANTSPNVPSPRTIHVGANIKNQLLVFGGGESGKKSVEDQKIYIYNATLNKWISLNGKGHNPEPRQGHVMIAHNDYDLYIHGGVNEDVLYDDLWHFNLKGMIWTKIDGKKPAPEARAAHGGISVNNNLYIFGGIDQTGLALDDLWKYDITESQWTMIEINGYKPPNRLDFAYCKATFRVKQNDDIEEAKCDDQNFLVIHGGMDTEGNFFDDIFLISLE</sequence>
<dbReference type="EMBL" id="REGN01000702">
    <property type="protein sequence ID" value="RNA39815.1"/>
    <property type="molecule type" value="Genomic_DNA"/>
</dbReference>
<name>A0A3M7SVV3_BRAPC</name>
<dbReference type="AlphaFoldDB" id="A0A3M7SVV3"/>
<dbReference type="SUPFAM" id="SSF117281">
    <property type="entry name" value="Kelch motif"/>
    <property type="match status" value="1"/>
</dbReference>
<dbReference type="InterPro" id="IPR015915">
    <property type="entry name" value="Kelch-typ_b-propeller"/>
</dbReference>
<gene>
    <name evidence="5" type="ORF">BpHYR1_014256</name>
</gene>
<comment type="function">
    <text evidence="3">Rab9 effector required for endosome to trans-Golgi network (TGN) transport.</text>
</comment>
<dbReference type="OrthoDB" id="10251809at2759"/>